<keyword evidence="2 3" id="KW-0418">Kinase</keyword>
<dbReference type="InterPro" id="IPR043129">
    <property type="entry name" value="ATPase_NBD"/>
</dbReference>
<dbReference type="Pfam" id="PF03702">
    <property type="entry name" value="AnmK"/>
    <property type="match status" value="1"/>
</dbReference>
<dbReference type="Gene3D" id="3.30.420.40">
    <property type="match status" value="2"/>
</dbReference>
<evidence type="ECO:0000313" key="4">
    <source>
        <dbReference type="Proteomes" id="UP001418637"/>
    </source>
</evidence>
<keyword evidence="1 2" id="KW-0119">Carbohydrate metabolism</keyword>
<dbReference type="PANTHER" id="PTHR30605">
    <property type="entry name" value="ANHYDRO-N-ACETYLMURAMIC ACID KINASE"/>
    <property type="match status" value="1"/>
</dbReference>
<proteinExistence type="inferred from homology"/>
<evidence type="ECO:0000256" key="2">
    <source>
        <dbReference type="HAMAP-Rule" id="MF_01270"/>
    </source>
</evidence>
<comment type="caution">
    <text evidence="3">The sequence shown here is derived from an EMBL/GenBank/DDBJ whole genome shotgun (WGS) entry which is preliminary data.</text>
</comment>
<comment type="similarity">
    <text evidence="2">Belongs to the anhydro-N-acetylmuramic acid kinase family.</text>
</comment>
<protein>
    <recommendedName>
        <fullName evidence="2">Anhydro-N-acetylmuramic acid kinase</fullName>
        <ecNumber evidence="2">2.7.1.170</ecNumber>
    </recommendedName>
    <alternativeName>
        <fullName evidence="2">AnhMurNAc kinase</fullName>
    </alternativeName>
</protein>
<keyword evidence="2" id="KW-0067">ATP-binding</keyword>
<dbReference type="HAMAP" id="MF_01270">
    <property type="entry name" value="AnhMurNAc_kinase"/>
    <property type="match status" value="1"/>
</dbReference>
<feature type="binding site" evidence="2">
    <location>
        <begin position="12"/>
        <end position="19"/>
    </location>
    <ligand>
        <name>ATP</name>
        <dbReference type="ChEBI" id="CHEBI:30616"/>
    </ligand>
</feature>
<gene>
    <name evidence="2" type="primary">anmK</name>
    <name evidence="3" type="ORF">WJT86_07800</name>
</gene>
<evidence type="ECO:0000313" key="3">
    <source>
        <dbReference type="EMBL" id="MEN3930960.1"/>
    </source>
</evidence>
<dbReference type="EC" id="2.7.1.170" evidence="2"/>
<dbReference type="RefSeq" id="WP_346336979.1">
    <property type="nucleotide sequence ID" value="NZ_JBBYXI010000002.1"/>
</dbReference>
<accession>A0ABV0BJK4</accession>
<dbReference type="GO" id="GO:0016301">
    <property type="term" value="F:kinase activity"/>
    <property type="evidence" value="ECO:0007669"/>
    <property type="project" value="UniProtKB-KW"/>
</dbReference>
<dbReference type="EMBL" id="JBBYXI010000002">
    <property type="protein sequence ID" value="MEN3930960.1"/>
    <property type="molecule type" value="Genomic_DNA"/>
</dbReference>
<dbReference type="PANTHER" id="PTHR30605:SF0">
    <property type="entry name" value="ANHYDRO-N-ACETYLMURAMIC ACID KINASE"/>
    <property type="match status" value="1"/>
</dbReference>
<keyword evidence="2" id="KW-0547">Nucleotide-binding</keyword>
<dbReference type="InterPro" id="IPR005338">
    <property type="entry name" value="Anhydro_N_Ac-Mur_kinase"/>
</dbReference>
<name>A0ABV0BJK4_9HYPH</name>
<comment type="pathway">
    <text evidence="2">Cell wall biogenesis; peptidoglycan recycling.</text>
</comment>
<keyword evidence="4" id="KW-1185">Reference proteome</keyword>
<organism evidence="3 4">
    <name type="scientific">Hohaiivirga grylli</name>
    <dbReference type="NCBI Taxonomy" id="3133970"/>
    <lineage>
        <taxon>Bacteria</taxon>
        <taxon>Pseudomonadati</taxon>
        <taxon>Pseudomonadota</taxon>
        <taxon>Alphaproteobacteria</taxon>
        <taxon>Hyphomicrobiales</taxon>
        <taxon>Methylobacteriaceae</taxon>
        <taxon>Hohaiivirga</taxon>
    </lineage>
</organism>
<dbReference type="Proteomes" id="UP001418637">
    <property type="component" value="Unassembled WGS sequence"/>
</dbReference>
<sequence>MGALTTIGLMSGTSLDGIDVALIQTDGEKITYFGPSAFYAYDGSERDVLRSALKDAERISTRDDRPGVLADAEAVVTQSHERAVRAFMTAHNLKASDIDAIGFHGQTVLHRPENQLTVQIGNGAALATALAMPVVYDFRAQDVAAGGQGAPLVPVFHRALVEASDLEKPVAIVNIGGVANITLIDAQGEVSSFDTGPGNALIDDWVNEKAGLAFDVDGNLAACGAIDEELMEKLLSHPFFMQKPPKSLDRNWFTYDIVEHLPLADGAATLTAFTVRSILRALDYANFRPTCWIISGGGAQNLEIRRQLAELSGIDVKIADEFGWSSTFMEAQAFAFLAARSLRNLPLSFPTTTGVPMPMTGGIVAKPLAA</sequence>
<comment type="catalytic activity">
    <reaction evidence="2">
        <text>1,6-anhydro-N-acetyl-beta-muramate + ATP + H2O = N-acetyl-D-muramate 6-phosphate + ADP + H(+)</text>
        <dbReference type="Rhea" id="RHEA:24952"/>
        <dbReference type="ChEBI" id="CHEBI:15377"/>
        <dbReference type="ChEBI" id="CHEBI:15378"/>
        <dbReference type="ChEBI" id="CHEBI:30616"/>
        <dbReference type="ChEBI" id="CHEBI:58690"/>
        <dbReference type="ChEBI" id="CHEBI:58722"/>
        <dbReference type="ChEBI" id="CHEBI:456216"/>
        <dbReference type="EC" id="2.7.1.170"/>
    </reaction>
</comment>
<keyword evidence="2 3" id="KW-0808">Transferase</keyword>
<dbReference type="SUPFAM" id="SSF53067">
    <property type="entry name" value="Actin-like ATPase domain"/>
    <property type="match status" value="1"/>
</dbReference>
<comment type="pathway">
    <text evidence="2">Amino-sugar metabolism; 1,6-anhydro-N-acetylmuramate degradation.</text>
</comment>
<comment type="function">
    <text evidence="2">Catalyzes the specific phosphorylation of 1,6-anhydro-N-acetylmuramic acid (anhMurNAc) with the simultaneous cleavage of the 1,6-anhydro ring, generating MurNAc-6-P. Is required for the utilization of anhMurNAc either imported from the medium or derived from its own cell wall murein, and thus plays a role in cell wall recycling.</text>
</comment>
<reference evidence="3 4" key="1">
    <citation type="submission" date="2024-04" db="EMBL/GenBank/DDBJ databases">
        <title>A novel species isolated from cricket.</title>
        <authorList>
            <person name="Wang H.-C."/>
        </authorList>
    </citation>
    <scope>NUCLEOTIDE SEQUENCE [LARGE SCALE GENOMIC DNA]</scope>
    <source>
        <strain evidence="3 4">WL0021</strain>
    </source>
</reference>
<dbReference type="NCBIfam" id="NF007141">
    <property type="entry name" value="PRK09585.1-5"/>
    <property type="match status" value="1"/>
</dbReference>
<evidence type="ECO:0000256" key="1">
    <source>
        <dbReference type="ARBA" id="ARBA00023277"/>
    </source>
</evidence>